<evidence type="ECO:0000313" key="1">
    <source>
        <dbReference type="EMBL" id="KAF5812593.1"/>
    </source>
</evidence>
<reference evidence="1" key="2">
    <citation type="submission" date="2020-06" db="EMBL/GenBank/DDBJ databases">
        <title>Helianthus annuus Genome sequencing and assembly Release 2.</title>
        <authorList>
            <person name="Gouzy J."/>
            <person name="Langlade N."/>
            <person name="Munos S."/>
        </authorList>
    </citation>
    <scope>NUCLEOTIDE SEQUENCE</scope>
    <source>
        <tissue evidence="1">Leaves</tissue>
    </source>
</reference>
<dbReference type="EMBL" id="MNCJ02000318">
    <property type="protein sequence ID" value="KAF5812593.1"/>
    <property type="molecule type" value="Genomic_DNA"/>
</dbReference>
<protein>
    <submittedName>
        <fullName evidence="1">Uncharacterized protein</fullName>
    </submittedName>
</protein>
<sequence length="95" mass="10830">MSICSFSSLNQLLFRCIHLPKHNIIPNRTRIQHRLLTNECHMLSVPLNIQHSYVNSINFHCTSICIVESLDQCDYSGLSAPAFTHQSDACSGFYF</sequence>
<gene>
    <name evidence="1" type="ORF">HanXRQr2_Chr03g0088191</name>
</gene>
<keyword evidence="2" id="KW-1185">Reference proteome</keyword>
<proteinExistence type="predicted"/>
<dbReference type="Proteomes" id="UP000215914">
    <property type="component" value="Unassembled WGS sequence"/>
</dbReference>
<name>A0A9K3JBP2_HELAN</name>
<evidence type="ECO:0000313" key="2">
    <source>
        <dbReference type="Proteomes" id="UP000215914"/>
    </source>
</evidence>
<reference evidence="1" key="1">
    <citation type="journal article" date="2017" name="Nature">
        <title>The sunflower genome provides insights into oil metabolism, flowering and Asterid evolution.</title>
        <authorList>
            <person name="Badouin H."/>
            <person name="Gouzy J."/>
            <person name="Grassa C.J."/>
            <person name="Murat F."/>
            <person name="Staton S.E."/>
            <person name="Cottret L."/>
            <person name="Lelandais-Briere C."/>
            <person name="Owens G.L."/>
            <person name="Carrere S."/>
            <person name="Mayjonade B."/>
            <person name="Legrand L."/>
            <person name="Gill N."/>
            <person name="Kane N.C."/>
            <person name="Bowers J.E."/>
            <person name="Hubner S."/>
            <person name="Bellec A."/>
            <person name="Berard A."/>
            <person name="Berges H."/>
            <person name="Blanchet N."/>
            <person name="Boniface M.C."/>
            <person name="Brunel D."/>
            <person name="Catrice O."/>
            <person name="Chaidir N."/>
            <person name="Claudel C."/>
            <person name="Donnadieu C."/>
            <person name="Faraut T."/>
            <person name="Fievet G."/>
            <person name="Helmstetter N."/>
            <person name="King M."/>
            <person name="Knapp S.J."/>
            <person name="Lai Z."/>
            <person name="Le Paslier M.C."/>
            <person name="Lippi Y."/>
            <person name="Lorenzon L."/>
            <person name="Mandel J.R."/>
            <person name="Marage G."/>
            <person name="Marchand G."/>
            <person name="Marquand E."/>
            <person name="Bret-Mestries E."/>
            <person name="Morien E."/>
            <person name="Nambeesan S."/>
            <person name="Nguyen T."/>
            <person name="Pegot-Espagnet P."/>
            <person name="Pouilly N."/>
            <person name="Raftis F."/>
            <person name="Sallet E."/>
            <person name="Schiex T."/>
            <person name="Thomas J."/>
            <person name="Vandecasteele C."/>
            <person name="Vares D."/>
            <person name="Vear F."/>
            <person name="Vautrin S."/>
            <person name="Crespi M."/>
            <person name="Mangin B."/>
            <person name="Burke J.M."/>
            <person name="Salse J."/>
            <person name="Munos S."/>
            <person name="Vincourt P."/>
            <person name="Rieseberg L.H."/>
            <person name="Langlade N.B."/>
        </authorList>
    </citation>
    <scope>NUCLEOTIDE SEQUENCE</scope>
    <source>
        <tissue evidence="1">Leaves</tissue>
    </source>
</reference>
<dbReference type="AlphaFoldDB" id="A0A9K3JBP2"/>
<comment type="caution">
    <text evidence="1">The sequence shown here is derived from an EMBL/GenBank/DDBJ whole genome shotgun (WGS) entry which is preliminary data.</text>
</comment>
<accession>A0A9K3JBP2</accession>
<dbReference type="Gramene" id="mRNA:HanXRQr2_Chr03g0088191">
    <property type="protein sequence ID" value="CDS:HanXRQr2_Chr03g0088191.1"/>
    <property type="gene ID" value="HanXRQr2_Chr03g0088191"/>
</dbReference>
<organism evidence="1 2">
    <name type="scientific">Helianthus annuus</name>
    <name type="common">Common sunflower</name>
    <dbReference type="NCBI Taxonomy" id="4232"/>
    <lineage>
        <taxon>Eukaryota</taxon>
        <taxon>Viridiplantae</taxon>
        <taxon>Streptophyta</taxon>
        <taxon>Embryophyta</taxon>
        <taxon>Tracheophyta</taxon>
        <taxon>Spermatophyta</taxon>
        <taxon>Magnoliopsida</taxon>
        <taxon>eudicotyledons</taxon>
        <taxon>Gunneridae</taxon>
        <taxon>Pentapetalae</taxon>
        <taxon>asterids</taxon>
        <taxon>campanulids</taxon>
        <taxon>Asterales</taxon>
        <taxon>Asteraceae</taxon>
        <taxon>Asteroideae</taxon>
        <taxon>Heliantheae alliance</taxon>
        <taxon>Heliantheae</taxon>
        <taxon>Helianthus</taxon>
    </lineage>
</organism>